<dbReference type="EMBL" id="JAFBFH010000018">
    <property type="protein sequence ID" value="MBM7715766.1"/>
    <property type="molecule type" value="Genomic_DNA"/>
</dbReference>
<sequence length="87" mass="9735">MLFPGNDLGHVFIEKPGRNASAEVFPVAGKTANRWMSFTHGSWEIGGPEWRKSATAKADFVNTTSFRMYPAFQKQRAAISQLIFSIK</sequence>
<dbReference type="Proteomes" id="UP000823485">
    <property type="component" value="Unassembled WGS sequence"/>
</dbReference>
<accession>A0ABS2R7X6</accession>
<keyword evidence="2" id="KW-1185">Reference proteome</keyword>
<evidence type="ECO:0000313" key="2">
    <source>
        <dbReference type="Proteomes" id="UP000823485"/>
    </source>
</evidence>
<reference evidence="1 2" key="1">
    <citation type="submission" date="2021-01" db="EMBL/GenBank/DDBJ databases">
        <title>Genomic Encyclopedia of Type Strains, Phase IV (KMG-IV): sequencing the most valuable type-strain genomes for metagenomic binning, comparative biology and taxonomic classification.</title>
        <authorList>
            <person name="Goeker M."/>
        </authorList>
    </citation>
    <scope>NUCLEOTIDE SEQUENCE [LARGE SCALE GENOMIC DNA]</scope>
    <source>
        <strain evidence="1 2">DSM 105453</strain>
    </source>
</reference>
<gene>
    <name evidence="1" type="ORF">JOC94_002755</name>
</gene>
<evidence type="ECO:0000313" key="1">
    <source>
        <dbReference type="EMBL" id="MBM7715766.1"/>
    </source>
</evidence>
<organism evidence="1 2">
    <name type="scientific">Siminovitchia thermophila</name>
    <dbReference type="NCBI Taxonomy" id="1245522"/>
    <lineage>
        <taxon>Bacteria</taxon>
        <taxon>Bacillati</taxon>
        <taxon>Bacillota</taxon>
        <taxon>Bacilli</taxon>
        <taxon>Bacillales</taxon>
        <taxon>Bacillaceae</taxon>
        <taxon>Siminovitchia</taxon>
    </lineage>
</organism>
<proteinExistence type="predicted"/>
<protein>
    <submittedName>
        <fullName evidence="1">Uncharacterized protein</fullName>
    </submittedName>
</protein>
<comment type="caution">
    <text evidence="1">The sequence shown here is derived from an EMBL/GenBank/DDBJ whole genome shotgun (WGS) entry which is preliminary data.</text>
</comment>
<name>A0ABS2R7X6_9BACI</name>